<dbReference type="Proteomes" id="UP000701698">
    <property type="component" value="Unassembled WGS sequence"/>
</dbReference>
<dbReference type="GO" id="GO:0020037">
    <property type="term" value="F:heme binding"/>
    <property type="evidence" value="ECO:0007669"/>
    <property type="project" value="InterPro"/>
</dbReference>
<feature type="compositionally biased region" description="Polar residues" evidence="5">
    <location>
        <begin position="55"/>
        <end position="65"/>
    </location>
</feature>
<dbReference type="SUPFAM" id="SSF55856">
    <property type="entry name" value="Cytochrome b5-like heme/steroid binding domain"/>
    <property type="match status" value="1"/>
</dbReference>
<evidence type="ECO:0000256" key="5">
    <source>
        <dbReference type="SAM" id="MobiDB-lite"/>
    </source>
</evidence>
<dbReference type="Gene3D" id="3.10.120.10">
    <property type="entry name" value="Cytochrome b5-like heme/steroid binding domain"/>
    <property type="match status" value="1"/>
</dbReference>
<evidence type="ECO:0000313" key="8">
    <source>
        <dbReference type="Proteomes" id="UP000701698"/>
    </source>
</evidence>
<keyword evidence="3" id="KW-0408">Iron</keyword>
<dbReference type="PROSITE" id="PS50255">
    <property type="entry name" value="CYTOCHROME_B5_2"/>
    <property type="match status" value="1"/>
</dbReference>
<dbReference type="Pfam" id="PF00173">
    <property type="entry name" value="Cyt-b5"/>
    <property type="match status" value="1"/>
</dbReference>
<evidence type="ECO:0000256" key="1">
    <source>
        <dbReference type="ARBA" id="ARBA00022617"/>
    </source>
</evidence>
<comment type="similarity">
    <text evidence="4">Belongs to the cytochrome b5 family.</text>
</comment>
<feature type="region of interest" description="Disordered" evidence="5">
    <location>
        <begin position="55"/>
        <end position="134"/>
    </location>
</feature>
<feature type="compositionally biased region" description="Polar residues" evidence="5">
    <location>
        <begin position="89"/>
        <end position="125"/>
    </location>
</feature>
<reference evidence="7" key="2">
    <citation type="journal article" date="2021" name="Microbiome">
        <title>Successional dynamics and alternative stable states in a saline activated sludge microbial community over 9 years.</title>
        <authorList>
            <person name="Wang Y."/>
            <person name="Ye J."/>
            <person name="Ju F."/>
            <person name="Liu L."/>
            <person name="Boyd J.A."/>
            <person name="Deng Y."/>
            <person name="Parks D.H."/>
            <person name="Jiang X."/>
            <person name="Yin X."/>
            <person name="Woodcroft B.J."/>
            <person name="Tyson G.W."/>
            <person name="Hugenholtz P."/>
            <person name="Polz M.F."/>
            <person name="Zhang T."/>
        </authorList>
    </citation>
    <scope>NUCLEOTIDE SEQUENCE</scope>
    <source>
        <strain evidence="7">HKST-UBA01</strain>
    </source>
</reference>
<dbReference type="AlphaFoldDB" id="A0A955LH72"/>
<dbReference type="SMART" id="SM01117">
    <property type="entry name" value="Cyt-b5"/>
    <property type="match status" value="1"/>
</dbReference>
<feature type="domain" description="Cytochrome b5 heme-binding" evidence="6">
    <location>
        <begin position="156"/>
        <end position="239"/>
    </location>
</feature>
<gene>
    <name evidence="7" type="ORF">KC571_02890</name>
</gene>
<dbReference type="EMBL" id="JAGQKX010000069">
    <property type="protein sequence ID" value="MCA9390329.1"/>
    <property type="molecule type" value="Genomic_DNA"/>
</dbReference>
<proteinExistence type="inferred from homology"/>
<name>A0A955LH72_UNCKA</name>
<dbReference type="InterPro" id="IPR001199">
    <property type="entry name" value="Cyt_B5-like_heme/steroid-bd"/>
</dbReference>
<evidence type="ECO:0000259" key="6">
    <source>
        <dbReference type="PROSITE" id="PS50255"/>
    </source>
</evidence>
<dbReference type="PROSITE" id="PS00191">
    <property type="entry name" value="CYTOCHROME_B5_1"/>
    <property type="match status" value="1"/>
</dbReference>
<reference evidence="7" key="1">
    <citation type="submission" date="2020-04" db="EMBL/GenBank/DDBJ databases">
        <authorList>
            <person name="Zhang T."/>
        </authorList>
    </citation>
    <scope>NUCLEOTIDE SEQUENCE</scope>
    <source>
        <strain evidence="7">HKST-UBA01</strain>
    </source>
</reference>
<evidence type="ECO:0000313" key="7">
    <source>
        <dbReference type="EMBL" id="MCA9390329.1"/>
    </source>
</evidence>
<sequence>MLKKFLAATLIVYFLGTATIIAAGLIMGEPSSSQSGINNLQELILLAQQNNNSQMQSLENGQISPTPSPEKNAGTNSPQVTEGMPTPSEAISLNATPENSQSISTPTATPQPNIVPTQPQNNSGNPAVPTATPIPPTPIPTPTTPALACGSGGSCTSAQVSQHNSRSDCWVIVASKVYNVTAYVNRHPGGSAAFDSTTCGHNIDLYMQGVLTTSGLGKKKSHSQSAYNDLNAYYIANLTG</sequence>
<evidence type="ECO:0000256" key="3">
    <source>
        <dbReference type="ARBA" id="ARBA00023004"/>
    </source>
</evidence>
<accession>A0A955LH72</accession>
<keyword evidence="2" id="KW-0479">Metal-binding</keyword>
<protein>
    <recommendedName>
        <fullName evidence="6">Cytochrome b5 heme-binding domain-containing protein</fullName>
    </recommendedName>
</protein>
<dbReference type="InterPro" id="IPR050668">
    <property type="entry name" value="Cytochrome_b5"/>
</dbReference>
<evidence type="ECO:0000256" key="4">
    <source>
        <dbReference type="ARBA" id="ARBA00038168"/>
    </source>
</evidence>
<dbReference type="GO" id="GO:0046872">
    <property type="term" value="F:metal ion binding"/>
    <property type="evidence" value="ECO:0007669"/>
    <property type="project" value="UniProtKB-KW"/>
</dbReference>
<organism evidence="7 8">
    <name type="scientific">candidate division WWE3 bacterium</name>
    <dbReference type="NCBI Taxonomy" id="2053526"/>
    <lineage>
        <taxon>Bacteria</taxon>
        <taxon>Katanobacteria</taxon>
    </lineage>
</organism>
<dbReference type="PANTHER" id="PTHR19359:SF95">
    <property type="entry name" value="CYTOCHROME B5 TYPE B"/>
    <property type="match status" value="1"/>
</dbReference>
<keyword evidence="1" id="KW-0349">Heme</keyword>
<dbReference type="InterPro" id="IPR036400">
    <property type="entry name" value="Cyt_B5-like_heme/steroid_sf"/>
</dbReference>
<comment type="caution">
    <text evidence="7">The sequence shown here is derived from an EMBL/GenBank/DDBJ whole genome shotgun (WGS) entry which is preliminary data.</text>
</comment>
<dbReference type="PANTHER" id="PTHR19359">
    <property type="entry name" value="CYTOCHROME B5"/>
    <property type="match status" value="1"/>
</dbReference>
<dbReference type="GO" id="GO:0016020">
    <property type="term" value="C:membrane"/>
    <property type="evidence" value="ECO:0007669"/>
    <property type="project" value="TreeGrafter"/>
</dbReference>
<evidence type="ECO:0000256" key="2">
    <source>
        <dbReference type="ARBA" id="ARBA00022723"/>
    </source>
</evidence>
<dbReference type="InterPro" id="IPR018506">
    <property type="entry name" value="Cyt_B5_heme-BS"/>
</dbReference>